<accession>A0A9W6TVC3</accession>
<dbReference type="InterPro" id="IPR002659">
    <property type="entry name" value="Glyco_trans_31"/>
</dbReference>
<comment type="similarity">
    <text evidence="2 10">Belongs to the glycosyltransferase 31 family.</text>
</comment>
<evidence type="ECO:0000256" key="6">
    <source>
        <dbReference type="ARBA" id="ARBA00022968"/>
    </source>
</evidence>
<keyword evidence="6" id="KW-0735">Signal-anchor</keyword>
<comment type="caution">
    <text evidence="11">The sequence shown here is derived from an EMBL/GenBank/DDBJ whole genome shotgun (WGS) entry which is preliminary data.</text>
</comment>
<dbReference type="GO" id="GO:0016758">
    <property type="term" value="F:hexosyltransferase activity"/>
    <property type="evidence" value="ECO:0007669"/>
    <property type="project" value="InterPro"/>
</dbReference>
<evidence type="ECO:0000313" key="12">
    <source>
        <dbReference type="Proteomes" id="UP001165083"/>
    </source>
</evidence>
<comment type="subcellular location">
    <subcellularLocation>
        <location evidence="1 10">Golgi apparatus membrane</location>
        <topology evidence="1 10">Single-pass type II membrane protein</topology>
    </subcellularLocation>
</comment>
<evidence type="ECO:0000256" key="8">
    <source>
        <dbReference type="ARBA" id="ARBA00023034"/>
    </source>
</evidence>
<keyword evidence="3 10" id="KW-0328">Glycosyltransferase</keyword>
<dbReference type="EMBL" id="BSXW01000358">
    <property type="protein sequence ID" value="GMF19924.1"/>
    <property type="molecule type" value="Genomic_DNA"/>
</dbReference>
<dbReference type="PANTHER" id="PTHR11214:SF3">
    <property type="entry name" value="BETA-1,3-GALACTOSYLTRANSFERASE 6"/>
    <property type="match status" value="1"/>
</dbReference>
<reference evidence="11" key="1">
    <citation type="submission" date="2023-04" db="EMBL/GenBank/DDBJ databases">
        <title>Phytophthora lilii NBRC 32176.</title>
        <authorList>
            <person name="Ichikawa N."/>
            <person name="Sato H."/>
            <person name="Tonouchi N."/>
        </authorList>
    </citation>
    <scope>NUCLEOTIDE SEQUENCE</scope>
    <source>
        <strain evidence="11">NBRC 32176</strain>
    </source>
</reference>
<evidence type="ECO:0000256" key="5">
    <source>
        <dbReference type="ARBA" id="ARBA00022692"/>
    </source>
</evidence>
<evidence type="ECO:0000256" key="1">
    <source>
        <dbReference type="ARBA" id="ARBA00004323"/>
    </source>
</evidence>
<keyword evidence="9" id="KW-0472">Membrane</keyword>
<dbReference type="Pfam" id="PF01762">
    <property type="entry name" value="Galactosyl_T"/>
    <property type="match status" value="1"/>
</dbReference>
<dbReference type="AlphaFoldDB" id="A0A9W6TVC3"/>
<sequence length="506" mass="57329">MGADFGLTPQNNADSCTSTLIMPLYRQNVLHTTFALQVGRCLYSSMRIKKIAMTTLTPFHLWLAVAALSAASCIAATSPRLRGEAATKEFVSHGHQQHRTVLGNVRGCFELSGIATRCSPVLDSNIEVYDLPGGQYTVRAYITDAAGSVRHHETNDTAFTVVSEDSYTVYATDRVEKIRKAFQLPRDMNLLQWAHQHHTSHETMLDGSVLGSRSSQMHKDNPVLVIGIKTAVLTNFARRQAIRETWALEAAKHHVEILFLGCRPNMHDVLTYGDRQRLRDALVIEKQVYGDLLTDELDCEDGYETLAEKVKAFFRFVVAVFTETPFVMVADDDIFLRVNKLVQVLDEKVNKNRVYTGQAWSSMFSRSSTPIREQTHKNYLPEEQYPLNEFLPYAFGPHYILSMDCVRFISKNYWRLQSLNGLEDVSVGLWLLVMQVHLEHTQAFLHLTLQLCRDNLISLAELSPLGVRIIHANIRRGKGACYGFDRLTWNYVETLSPLEMLSSVQP</sequence>
<organism evidence="11 12">
    <name type="scientific">Phytophthora lilii</name>
    <dbReference type="NCBI Taxonomy" id="2077276"/>
    <lineage>
        <taxon>Eukaryota</taxon>
        <taxon>Sar</taxon>
        <taxon>Stramenopiles</taxon>
        <taxon>Oomycota</taxon>
        <taxon>Peronosporomycetes</taxon>
        <taxon>Peronosporales</taxon>
        <taxon>Peronosporaceae</taxon>
        <taxon>Phytophthora</taxon>
    </lineage>
</organism>
<keyword evidence="4" id="KW-0808">Transferase</keyword>
<evidence type="ECO:0000256" key="7">
    <source>
        <dbReference type="ARBA" id="ARBA00022989"/>
    </source>
</evidence>
<dbReference type="GO" id="GO:0000139">
    <property type="term" value="C:Golgi membrane"/>
    <property type="evidence" value="ECO:0007669"/>
    <property type="project" value="UniProtKB-SubCell"/>
</dbReference>
<dbReference type="Gene3D" id="3.90.550.50">
    <property type="match status" value="1"/>
</dbReference>
<name>A0A9W6TVC3_9STRA</name>
<proteinExistence type="inferred from homology"/>
<dbReference type="Proteomes" id="UP001165083">
    <property type="component" value="Unassembled WGS sequence"/>
</dbReference>
<gene>
    <name evidence="11" type="ORF">Plil01_000767500</name>
</gene>
<evidence type="ECO:0000313" key="11">
    <source>
        <dbReference type="EMBL" id="GMF19924.1"/>
    </source>
</evidence>
<keyword evidence="8 10" id="KW-0333">Golgi apparatus</keyword>
<evidence type="ECO:0000256" key="10">
    <source>
        <dbReference type="RuleBase" id="RU363063"/>
    </source>
</evidence>
<dbReference type="OrthoDB" id="202235at2759"/>
<keyword evidence="5" id="KW-0812">Transmembrane</keyword>
<dbReference type="PANTHER" id="PTHR11214">
    <property type="entry name" value="BETA-1,3-N-ACETYLGLUCOSAMINYLTRANSFERASE"/>
    <property type="match status" value="1"/>
</dbReference>
<evidence type="ECO:0000256" key="2">
    <source>
        <dbReference type="ARBA" id="ARBA00008661"/>
    </source>
</evidence>
<evidence type="ECO:0000256" key="3">
    <source>
        <dbReference type="ARBA" id="ARBA00022676"/>
    </source>
</evidence>
<protein>
    <recommendedName>
        <fullName evidence="10">Hexosyltransferase</fullName>
        <ecNumber evidence="10">2.4.1.-</ecNumber>
    </recommendedName>
</protein>
<keyword evidence="7" id="KW-1133">Transmembrane helix</keyword>
<evidence type="ECO:0000256" key="4">
    <source>
        <dbReference type="ARBA" id="ARBA00022679"/>
    </source>
</evidence>
<dbReference type="EC" id="2.4.1.-" evidence="10"/>
<evidence type="ECO:0000256" key="9">
    <source>
        <dbReference type="ARBA" id="ARBA00023136"/>
    </source>
</evidence>
<keyword evidence="12" id="KW-1185">Reference proteome</keyword>